<dbReference type="InterPro" id="IPR039424">
    <property type="entry name" value="SBP_5"/>
</dbReference>
<reference evidence="5 6" key="1">
    <citation type="submission" date="2016-10" db="EMBL/GenBank/DDBJ databases">
        <authorList>
            <person name="de Groot N.N."/>
        </authorList>
    </citation>
    <scope>NUCLEOTIDE SEQUENCE [LARGE SCALE GENOMIC DNA]</scope>
    <source>
        <strain evidence="5 6">DSM 15345</strain>
    </source>
</reference>
<dbReference type="PANTHER" id="PTHR30290">
    <property type="entry name" value="PERIPLASMIC BINDING COMPONENT OF ABC TRANSPORTER"/>
    <property type="match status" value="1"/>
</dbReference>
<evidence type="ECO:0000313" key="5">
    <source>
        <dbReference type="EMBL" id="SEA39094.1"/>
    </source>
</evidence>
<dbReference type="InterPro" id="IPR030678">
    <property type="entry name" value="Peptide/Ni-bd"/>
</dbReference>
<dbReference type="EMBL" id="FNQM01000004">
    <property type="protein sequence ID" value="SEA39094.1"/>
    <property type="molecule type" value="Genomic_DNA"/>
</dbReference>
<dbReference type="Proteomes" id="UP000198703">
    <property type="component" value="Unassembled WGS sequence"/>
</dbReference>
<keyword evidence="6" id="KW-1185">Reference proteome</keyword>
<dbReference type="Pfam" id="PF00496">
    <property type="entry name" value="SBP_bac_5"/>
    <property type="match status" value="1"/>
</dbReference>
<proteinExistence type="inferred from homology"/>
<evidence type="ECO:0000256" key="3">
    <source>
        <dbReference type="SAM" id="SignalP"/>
    </source>
</evidence>
<comment type="similarity">
    <text evidence="2">Belongs to the bacterial solute-binding protein 5 family.</text>
</comment>
<dbReference type="GO" id="GO:1904680">
    <property type="term" value="F:peptide transmembrane transporter activity"/>
    <property type="evidence" value="ECO:0007669"/>
    <property type="project" value="TreeGrafter"/>
</dbReference>
<dbReference type="Gene3D" id="3.90.76.10">
    <property type="entry name" value="Dipeptide-binding Protein, Domain 1"/>
    <property type="match status" value="1"/>
</dbReference>
<dbReference type="PIRSF" id="PIRSF002741">
    <property type="entry name" value="MppA"/>
    <property type="match status" value="1"/>
</dbReference>
<evidence type="ECO:0000256" key="1">
    <source>
        <dbReference type="ARBA" id="ARBA00004418"/>
    </source>
</evidence>
<dbReference type="InterPro" id="IPR000914">
    <property type="entry name" value="SBP_5_dom"/>
</dbReference>
<accession>A0A1H4ATH0</accession>
<dbReference type="PANTHER" id="PTHR30290:SF83">
    <property type="entry name" value="ABC TRANSPORTER SUBSTRATE-BINDING PROTEIN"/>
    <property type="match status" value="1"/>
</dbReference>
<dbReference type="GO" id="GO:0043190">
    <property type="term" value="C:ATP-binding cassette (ABC) transporter complex"/>
    <property type="evidence" value="ECO:0007669"/>
    <property type="project" value="InterPro"/>
</dbReference>
<evidence type="ECO:0000256" key="2">
    <source>
        <dbReference type="ARBA" id="ARBA00005695"/>
    </source>
</evidence>
<dbReference type="CDD" id="cd08495">
    <property type="entry name" value="PBP2_NikA_DppA_OppA_like_8"/>
    <property type="match status" value="1"/>
</dbReference>
<keyword evidence="3" id="KW-0732">Signal</keyword>
<gene>
    <name evidence="5" type="ORF">SAMN05444370_104360</name>
</gene>
<feature type="chain" id="PRO_5011502027" evidence="3">
    <location>
        <begin position="26"/>
        <end position="535"/>
    </location>
</feature>
<dbReference type="SUPFAM" id="SSF53850">
    <property type="entry name" value="Periplasmic binding protein-like II"/>
    <property type="match status" value="1"/>
</dbReference>
<name>A0A1H4ATH0_9RHOB</name>
<dbReference type="GO" id="GO:0030288">
    <property type="term" value="C:outer membrane-bounded periplasmic space"/>
    <property type="evidence" value="ECO:0007669"/>
    <property type="project" value="UniProtKB-ARBA"/>
</dbReference>
<dbReference type="Gene3D" id="3.40.190.10">
    <property type="entry name" value="Periplasmic binding protein-like II"/>
    <property type="match status" value="1"/>
</dbReference>
<feature type="domain" description="Solute-binding protein family 5" evidence="4">
    <location>
        <begin position="79"/>
        <end position="410"/>
    </location>
</feature>
<organism evidence="5 6">
    <name type="scientific">Rubrimonas cliftonensis</name>
    <dbReference type="NCBI Taxonomy" id="89524"/>
    <lineage>
        <taxon>Bacteria</taxon>
        <taxon>Pseudomonadati</taxon>
        <taxon>Pseudomonadota</taxon>
        <taxon>Alphaproteobacteria</taxon>
        <taxon>Rhodobacterales</taxon>
        <taxon>Paracoccaceae</taxon>
        <taxon>Rubrimonas</taxon>
    </lineage>
</organism>
<evidence type="ECO:0000259" key="4">
    <source>
        <dbReference type="Pfam" id="PF00496"/>
    </source>
</evidence>
<dbReference type="GO" id="GO:0015833">
    <property type="term" value="P:peptide transport"/>
    <property type="evidence" value="ECO:0007669"/>
    <property type="project" value="TreeGrafter"/>
</dbReference>
<feature type="signal peptide" evidence="3">
    <location>
        <begin position="1"/>
        <end position="25"/>
    </location>
</feature>
<protein>
    <submittedName>
        <fullName evidence="5">ABC-type transport system, substrate-binding protein</fullName>
    </submittedName>
</protein>
<dbReference type="STRING" id="89524.SAMN05444370_104360"/>
<comment type="subcellular location">
    <subcellularLocation>
        <location evidence="1">Periplasm</location>
    </subcellularLocation>
</comment>
<evidence type="ECO:0000313" key="6">
    <source>
        <dbReference type="Proteomes" id="UP000198703"/>
    </source>
</evidence>
<sequence length="535" mass="58425">MRTLRRRAAALASAALLALSAGAAAADGGVLRIAMTAADVPSTTGMPNNGFEGMRFLGYPIFEPLIDWDLSRADVPAGLRPGLAEAWEVDPADPTRWIFRLRRGVTFHDGSTFDADAVIWNLERFFDESKAHFDTAGSAITRARNPLLKGWEKIDEHTVAITTKYPAHYFPNVICYLLIASPAQFEAVGADWNAFAAAPAGTGPFRVTKVTPRVSVTLARFDDYWNPERTPKLDGVELYPMPEATTRLAALRSGQVDWIEVPPPDAIPGLEAAGYDVVTNTYPHIWPYLLNVQEGSPFADVRVRQAANYAIDREGLATLLNGTAAPAAGLFPKGHPYFGAPAVEYGHDPEKAKALLAEAGYGPGNPLKARVMISTSGSGQMLPIPMNEFIQQNMAAVGIELQFEVVEWGTMLVGFRNPPGSPPTMGVDAINVSLVTSDVSYLWRYFHSKNASPVAFNWGHWKNPEFDALLDSVEAEFDQAKVDAAMVRAHEMVVAESPWLWIVHDLNPRAMSASVKGFVSAQSWFQDLTGVWIEN</sequence>
<dbReference type="AlphaFoldDB" id="A0A1H4ATH0"/>
<dbReference type="Gene3D" id="3.10.105.10">
    <property type="entry name" value="Dipeptide-binding Protein, Domain 3"/>
    <property type="match status" value="1"/>
</dbReference>
<dbReference type="RefSeq" id="WP_217632142.1">
    <property type="nucleotide sequence ID" value="NZ_FNQM01000004.1"/>
</dbReference>